<sequence>MRAATLADRAATVLSWLALAVGVAALASFLTLLGSVSQGNGGVLAAPLVGGAASAFGLWATSVALRLGAAVARELRQQTDLQARMVGHDA</sequence>
<gene>
    <name evidence="2" type="ORF">DVS28_a0216</name>
</gene>
<proteinExistence type="predicted"/>
<reference evidence="2 3" key="1">
    <citation type="submission" date="2018-09" db="EMBL/GenBank/DDBJ databases">
        <title>Complete genome sequence of Euzebya sp. DY32-46 isolated from seawater of Pacific Ocean.</title>
        <authorList>
            <person name="Xu L."/>
            <person name="Wu Y.-H."/>
            <person name="Xu X.-W."/>
        </authorList>
    </citation>
    <scope>NUCLEOTIDE SEQUENCE [LARGE SCALE GENOMIC DNA]</scope>
    <source>
        <strain evidence="2 3">DY32-46</strain>
    </source>
</reference>
<dbReference type="EMBL" id="CP031165">
    <property type="protein sequence ID" value="AXV04924.1"/>
    <property type="molecule type" value="Genomic_DNA"/>
</dbReference>
<dbReference type="Proteomes" id="UP000264006">
    <property type="component" value="Chromosome"/>
</dbReference>
<keyword evidence="1" id="KW-0812">Transmembrane</keyword>
<feature type="transmembrane region" description="Helical" evidence="1">
    <location>
        <begin position="12"/>
        <end position="33"/>
    </location>
</feature>
<keyword evidence="3" id="KW-1185">Reference proteome</keyword>
<name>A0A346XRS7_9ACTN</name>
<evidence type="ECO:0000313" key="2">
    <source>
        <dbReference type="EMBL" id="AXV04924.1"/>
    </source>
</evidence>
<dbReference type="AlphaFoldDB" id="A0A346XRS7"/>
<organism evidence="2 3">
    <name type="scientific">Euzebya pacifica</name>
    <dbReference type="NCBI Taxonomy" id="1608957"/>
    <lineage>
        <taxon>Bacteria</taxon>
        <taxon>Bacillati</taxon>
        <taxon>Actinomycetota</taxon>
        <taxon>Nitriliruptoria</taxon>
        <taxon>Euzebyales</taxon>
    </lineage>
</organism>
<evidence type="ECO:0000313" key="3">
    <source>
        <dbReference type="Proteomes" id="UP000264006"/>
    </source>
</evidence>
<keyword evidence="1" id="KW-0472">Membrane</keyword>
<evidence type="ECO:0000256" key="1">
    <source>
        <dbReference type="SAM" id="Phobius"/>
    </source>
</evidence>
<protein>
    <submittedName>
        <fullName evidence="2">Uncharacterized protein</fullName>
    </submittedName>
</protein>
<accession>A0A346XRS7</accession>
<feature type="transmembrane region" description="Helical" evidence="1">
    <location>
        <begin position="45"/>
        <end position="67"/>
    </location>
</feature>
<dbReference type="KEGG" id="euz:DVS28_a0216"/>
<keyword evidence="1" id="KW-1133">Transmembrane helix</keyword>